<evidence type="ECO:0000313" key="5">
    <source>
        <dbReference type="EMBL" id="MCE7511162.1"/>
    </source>
</evidence>
<dbReference type="InterPro" id="IPR003439">
    <property type="entry name" value="ABC_transporter-like_ATP-bd"/>
</dbReference>
<dbReference type="GO" id="GO:0005524">
    <property type="term" value="F:ATP binding"/>
    <property type="evidence" value="ECO:0007669"/>
    <property type="project" value="UniProtKB-KW"/>
</dbReference>
<evidence type="ECO:0000256" key="3">
    <source>
        <dbReference type="ARBA" id="ARBA00022840"/>
    </source>
</evidence>
<dbReference type="AlphaFoldDB" id="A0A9Q3W9U6"/>
<reference evidence="5" key="1">
    <citation type="submission" date="2022-01" db="EMBL/GenBank/DDBJ databases">
        <authorList>
            <person name="Karlyshev A.V."/>
            <person name="Jaspars M."/>
        </authorList>
    </citation>
    <scope>NUCLEOTIDE SEQUENCE</scope>
    <source>
        <strain evidence="5">AGSA3-2</strain>
    </source>
</reference>
<dbReference type="Proteomes" id="UP001107961">
    <property type="component" value="Unassembled WGS sequence"/>
</dbReference>
<dbReference type="NCBIfam" id="TIGR01727">
    <property type="entry name" value="oligo_HPY"/>
    <property type="match status" value="1"/>
</dbReference>
<dbReference type="GO" id="GO:0015833">
    <property type="term" value="P:peptide transport"/>
    <property type="evidence" value="ECO:0007669"/>
    <property type="project" value="InterPro"/>
</dbReference>
<dbReference type="CDD" id="cd03257">
    <property type="entry name" value="ABC_NikE_OppD_transporters"/>
    <property type="match status" value="1"/>
</dbReference>
<dbReference type="PROSITE" id="PS00211">
    <property type="entry name" value="ABC_TRANSPORTER_1"/>
    <property type="match status" value="1"/>
</dbReference>
<proteinExistence type="predicted"/>
<keyword evidence="2" id="KW-0547">Nucleotide-binding</keyword>
<dbReference type="InterPro" id="IPR050319">
    <property type="entry name" value="ABC_transp_ATP-bind"/>
</dbReference>
<dbReference type="EMBL" id="JAJVKT010000042">
    <property type="protein sequence ID" value="MCE7511162.1"/>
    <property type="molecule type" value="Genomic_DNA"/>
</dbReference>
<comment type="caution">
    <text evidence="5">The sequence shown here is derived from an EMBL/GenBank/DDBJ whole genome shotgun (WGS) entry which is preliminary data.</text>
</comment>
<feature type="domain" description="ABC transporter" evidence="4">
    <location>
        <begin position="18"/>
        <end position="261"/>
    </location>
</feature>
<dbReference type="GO" id="GO:0055085">
    <property type="term" value="P:transmembrane transport"/>
    <property type="evidence" value="ECO:0007669"/>
    <property type="project" value="UniProtKB-ARBA"/>
</dbReference>
<dbReference type="InterPro" id="IPR003593">
    <property type="entry name" value="AAA+_ATPase"/>
</dbReference>
<dbReference type="GO" id="GO:0016887">
    <property type="term" value="F:ATP hydrolysis activity"/>
    <property type="evidence" value="ECO:0007669"/>
    <property type="project" value="InterPro"/>
</dbReference>
<dbReference type="RefSeq" id="WP_233917994.1">
    <property type="nucleotide sequence ID" value="NZ_JAJVKS010000014.1"/>
</dbReference>
<keyword evidence="1" id="KW-0813">Transport</keyword>
<dbReference type="PROSITE" id="PS50893">
    <property type="entry name" value="ABC_TRANSPORTER_2"/>
    <property type="match status" value="1"/>
</dbReference>
<keyword evidence="6" id="KW-1185">Reference proteome</keyword>
<evidence type="ECO:0000256" key="1">
    <source>
        <dbReference type="ARBA" id="ARBA00022448"/>
    </source>
</evidence>
<dbReference type="InterPro" id="IPR013563">
    <property type="entry name" value="Oligopep_ABC_C"/>
</dbReference>
<accession>A0A9Q3W9U6</accession>
<dbReference type="Pfam" id="PF00005">
    <property type="entry name" value="ABC_tran"/>
    <property type="match status" value="1"/>
</dbReference>
<dbReference type="FunFam" id="3.40.50.300:FF:000016">
    <property type="entry name" value="Oligopeptide ABC transporter ATP-binding component"/>
    <property type="match status" value="1"/>
</dbReference>
<keyword evidence="3 5" id="KW-0067">ATP-binding</keyword>
<dbReference type="Gene3D" id="3.40.50.300">
    <property type="entry name" value="P-loop containing nucleotide triphosphate hydrolases"/>
    <property type="match status" value="1"/>
</dbReference>
<dbReference type="Pfam" id="PF08352">
    <property type="entry name" value="oligo_HPY"/>
    <property type="match status" value="1"/>
</dbReference>
<dbReference type="SUPFAM" id="SSF52540">
    <property type="entry name" value="P-loop containing nucleoside triphosphate hydrolases"/>
    <property type="match status" value="1"/>
</dbReference>
<protein>
    <submittedName>
        <fullName evidence="5">ABC transporter ATP-binding protein</fullName>
    </submittedName>
</protein>
<evidence type="ECO:0000313" key="6">
    <source>
        <dbReference type="Proteomes" id="UP001107961"/>
    </source>
</evidence>
<gene>
    <name evidence="5" type="ORF">LZG35_21210</name>
</gene>
<organism evidence="5 6">
    <name type="scientific">Alloalcanivorax xenomutans</name>
    <dbReference type="NCBI Taxonomy" id="1094342"/>
    <lineage>
        <taxon>Bacteria</taxon>
        <taxon>Pseudomonadati</taxon>
        <taxon>Pseudomonadota</taxon>
        <taxon>Gammaproteobacteria</taxon>
        <taxon>Oceanospirillales</taxon>
        <taxon>Alcanivoracaceae</taxon>
        <taxon>Alloalcanivorax</taxon>
    </lineage>
</organism>
<dbReference type="InterPro" id="IPR027417">
    <property type="entry name" value="P-loop_NTPase"/>
</dbReference>
<evidence type="ECO:0000259" key="4">
    <source>
        <dbReference type="PROSITE" id="PS50893"/>
    </source>
</evidence>
<sequence length="353" mass="38816">MNMNALASSPIDNRDDAVSVDDLVIHFHTRAGTVKAVDGVSFDIRPGETFGIIGESGSGKTTLGRALAGLLKATDGHIRYQGREPAALSKAEQRQIRRDYQIIFQDPHAALNPRMTILQSVMEPMEILRDGDARQRQRVAKEALERVGLPAEIGRRYPHELSGGQKQRVNIARTLTLKPRFIVCDEVVAALDVSIRGSVLNLFADLQKELGITYAFITHDISVVSHVSDRVGVLYLGRLMEVGPAAAVTEKPIHPYTQALLSAEPLPLPSDQRDQRRAIRLQGEIPSPLAPPSGCRFRTRCPAAQSRCAEQEPAWREVAPEHWVACHFADSEGGPLDREQSISFGRESATETV</sequence>
<evidence type="ECO:0000256" key="2">
    <source>
        <dbReference type="ARBA" id="ARBA00022741"/>
    </source>
</evidence>
<dbReference type="SMART" id="SM00382">
    <property type="entry name" value="AAA"/>
    <property type="match status" value="1"/>
</dbReference>
<dbReference type="InterPro" id="IPR017871">
    <property type="entry name" value="ABC_transporter-like_CS"/>
</dbReference>
<name>A0A9Q3W9U6_9GAMM</name>
<dbReference type="PANTHER" id="PTHR43776">
    <property type="entry name" value="TRANSPORT ATP-BINDING PROTEIN"/>
    <property type="match status" value="1"/>
</dbReference>